<evidence type="ECO:0000313" key="3">
    <source>
        <dbReference type="Proteomes" id="UP000770661"/>
    </source>
</evidence>
<feature type="region of interest" description="Disordered" evidence="1">
    <location>
        <begin position="262"/>
        <end position="303"/>
    </location>
</feature>
<comment type="caution">
    <text evidence="2">The sequence shown here is derived from an EMBL/GenBank/DDBJ whole genome shotgun (WGS) entry which is preliminary data.</text>
</comment>
<proteinExistence type="predicted"/>
<reference evidence="2" key="1">
    <citation type="submission" date="2020-07" db="EMBL/GenBank/DDBJ databases">
        <title>The High-quality genome of the commercially important snow crab, Chionoecetes opilio.</title>
        <authorList>
            <person name="Jeong J.-H."/>
            <person name="Ryu S."/>
        </authorList>
    </citation>
    <scope>NUCLEOTIDE SEQUENCE</scope>
    <source>
        <strain evidence="2">MADBK_172401_WGS</strain>
        <tissue evidence="2">Digestive gland</tissue>
    </source>
</reference>
<gene>
    <name evidence="2" type="ORF">GWK47_031678</name>
</gene>
<protein>
    <submittedName>
        <fullName evidence="2">Uncharacterized protein</fullName>
    </submittedName>
</protein>
<dbReference type="EMBL" id="JACEEZ010001822">
    <property type="protein sequence ID" value="KAG0728821.1"/>
    <property type="molecule type" value="Genomic_DNA"/>
</dbReference>
<name>A0A8J5D211_CHIOP</name>
<accession>A0A8J5D211</accession>
<dbReference type="AlphaFoldDB" id="A0A8J5D211"/>
<sequence>MRVPDQYAKTSARSTTRWTAWLTMPPCRCNISFRLKGMKALWFVDTVCSLLGGEPGRDITRCEEFSRLSQMSSRGFPGHPPGLMNGSRTTPVIPCGESVSKDDQCNSASHGSQLRSFSYHVRISSCLQDIRCPETSTAESLTWSQDPLSQDISQHLAIPVESSILGGSSLMLPCTSWLMWDLVSILFPSLVWLSSTGPREPEHIKRELRLPPHTHEPHVKSFSFLKMKPVSTRFDVLGALGDPVELWDTFKRETLQATKECIGERPRSRRGLVSTEDAGENRGESRCQAGWEPGPAQGSVTPD</sequence>
<evidence type="ECO:0000256" key="1">
    <source>
        <dbReference type="SAM" id="MobiDB-lite"/>
    </source>
</evidence>
<evidence type="ECO:0000313" key="2">
    <source>
        <dbReference type="EMBL" id="KAG0728821.1"/>
    </source>
</evidence>
<keyword evidence="3" id="KW-1185">Reference proteome</keyword>
<dbReference type="Proteomes" id="UP000770661">
    <property type="component" value="Unassembled WGS sequence"/>
</dbReference>
<organism evidence="2 3">
    <name type="scientific">Chionoecetes opilio</name>
    <name type="common">Atlantic snow crab</name>
    <name type="synonym">Cancer opilio</name>
    <dbReference type="NCBI Taxonomy" id="41210"/>
    <lineage>
        <taxon>Eukaryota</taxon>
        <taxon>Metazoa</taxon>
        <taxon>Ecdysozoa</taxon>
        <taxon>Arthropoda</taxon>
        <taxon>Crustacea</taxon>
        <taxon>Multicrustacea</taxon>
        <taxon>Malacostraca</taxon>
        <taxon>Eumalacostraca</taxon>
        <taxon>Eucarida</taxon>
        <taxon>Decapoda</taxon>
        <taxon>Pleocyemata</taxon>
        <taxon>Brachyura</taxon>
        <taxon>Eubrachyura</taxon>
        <taxon>Majoidea</taxon>
        <taxon>Majidae</taxon>
        <taxon>Chionoecetes</taxon>
    </lineage>
</organism>